<keyword evidence="3" id="KW-1185">Reference proteome</keyword>
<evidence type="ECO:0008006" key="4">
    <source>
        <dbReference type="Google" id="ProtNLM"/>
    </source>
</evidence>
<protein>
    <recommendedName>
        <fullName evidence="4">F-box domain-containing protein</fullName>
    </recommendedName>
</protein>
<dbReference type="Proteomes" id="UP001396898">
    <property type="component" value="Unassembled WGS sequence"/>
</dbReference>
<evidence type="ECO:0000313" key="3">
    <source>
        <dbReference type="Proteomes" id="UP001396898"/>
    </source>
</evidence>
<evidence type="ECO:0000256" key="1">
    <source>
        <dbReference type="SAM" id="MobiDB-lite"/>
    </source>
</evidence>
<reference evidence="2 3" key="1">
    <citation type="submission" date="2023-01" db="EMBL/GenBank/DDBJ databases">
        <title>Analysis of 21 Apiospora genomes using comparative genomics revels a genus with tremendous synthesis potential of carbohydrate active enzymes and secondary metabolites.</title>
        <authorList>
            <person name="Sorensen T."/>
        </authorList>
    </citation>
    <scope>NUCLEOTIDE SEQUENCE [LARGE SCALE GENOMIC DNA]</scope>
    <source>
        <strain evidence="2 3">CBS 20057</strain>
    </source>
</reference>
<feature type="compositionally biased region" description="Acidic residues" evidence="1">
    <location>
        <begin position="350"/>
        <end position="362"/>
    </location>
</feature>
<sequence length="505" mass="57819">MDKVSFELILLVVDHLEGPLAPYATISRTWQCMIESRTFAQVSVESNTMDLFETAFAPAQARRRQTLRWLDYQVKMPSNEHERPDYMRDFAVFRQSLGTLLRYLATWEVTDTPFELSLKHNPAYDHHLYASRRRWIREDEEARSAGRCLTLRDLRISGLPTVLCVSNLFWCHSYSRSMKANTIYYISGCFLALERLHLECYDSPKKPHNLRRECRTVLADGINSLQSLPRLKKLQIIDRGVFDYQNHSAVLQDFRDDQRVDVLCEALRRLAQAGILEELELENVLVSADLFRDARLVPNEADVTSWPSLQRLRIAGGIEAPDGTWYWTGDPAAVRPARVISPECADELWLDGESEPDSEDEDDRGHHWRITPDPKTYNPLALAFADAVLRTPRLKTARLEIGKHSDDVMTSVLECAEAGQSLEWDSYIADTTPSSSSSLGSSGGYRRWRMNVDKRAGWEPPDDLLAKWKEWVGPNGAAGVVAFERAPFRAPGALKFFFERYYKPV</sequence>
<dbReference type="EMBL" id="JAQQWI010000006">
    <property type="protein sequence ID" value="KAK8033656.1"/>
    <property type="molecule type" value="Genomic_DNA"/>
</dbReference>
<proteinExistence type="predicted"/>
<evidence type="ECO:0000313" key="2">
    <source>
        <dbReference type="EMBL" id="KAK8033656.1"/>
    </source>
</evidence>
<gene>
    <name evidence="2" type="ORF">PG991_003054</name>
</gene>
<organism evidence="2 3">
    <name type="scientific">Apiospora marii</name>
    <dbReference type="NCBI Taxonomy" id="335849"/>
    <lineage>
        <taxon>Eukaryota</taxon>
        <taxon>Fungi</taxon>
        <taxon>Dikarya</taxon>
        <taxon>Ascomycota</taxon>
        <taxon>Pezizomycotina</taxon>
        <taxon>Sordariomycetes</taxon>
        <taxon>Xylariomycetidae</taxon>
        <taxon>Amphisphaeriales</taxon>
        <taxon>Apiosporaceae</taxon>
        <taxon>Apiospora</taxon>
    </lineage>
</organism>
<accession>A0ABR1SH42</accession>
<name>A0ABR1SH42_9PEZI</name>
<comment type="caution">
    <text evidence="2">The sequence shown here is derived from an EMBL/GenBank/DDBJ whole genome shotgun (WGS) entry which is preliminary data.</text>
</comment>
<feature type="region of interest" description="Disordered" evidence="1">
    <location>
        <begin position="350"/>
        <end position="371"/>
    </location>
</feature>